<accession>A0A9P5X050</accession>
<evidence type="ECO:0000313" key="2">
    <source>
        <dbReference type="Proteomes" id="UP000807342"/>
    </source>
</evidence>
<keyword evidence="2" id="KW-1185">Reference proteome</keyword>
<sequence length="119" mass="13262">MFNCITDMDYTTCSGIYAFPADSHTRHAPPHLYPKGAQHPHGSYGHHHWPNLYALTPATTSQHLGHLHPHHLHPHSTHDGWVSLSQRYPNNPTCPSLAIHSGTEELVLLTHTKVGTSSR</sequence>
<organism evidence="1 2">
    <name type="scientific">Macrolepiota fuliginosa MF-IS2</name>
    <dbReference type="NCBI Taxonomy" id="1400762"/>
    <lineage>
        <taxon>Eukaryota</taxon>
        <taxon>Fungi</taxon>
        <taxon>Dikarya</taxon>
        <taxon>Basidiomycota</taxon>
        <taxon>Agaricomycotina</taxon>
        <taxon>Agaricomycetes</taxon>
        <taxon>Agaricomycetidae</taxon>
        <taxon>Agaricales</taxon>
        <taxon>Agaricineae</taxon>
        <taxon>Agaricaceae</taxon>
        <taxon>Macrolepiota</taxon>
    </lineage>
</organism>
<evidence type="ECO:0000313" key="1">
    <source>
        <dbReference type="EMBL" id="KAF9442323.1"/>
    </source>
</evidence>
<dbReference type="AlphaFoldDB" id="A0A9P5X050"/>
<reference evidence="1" key="1">
    <citation type="submission" date="2020-11" db="EMBL/GenBank/DDBJ databases">
        <authorList>
            <consortium name="DOE Joint Genome Institute"/>
            <person name="Ahrendt S."/>
            <person name="Riley R."/>
            <person name="Andreopoulos W."/>
            <person name="Labutti K."/>
            <person name="Pangilinan J."/>
            <person name="Ruiz-Duenas F.J."/>
            <person name="Barrasa J.M."/>
            <person name="Sanchez-Garcia M."/>
            <person name="Camarero S."/>
            <person name="Miyauchi S."/>
            <person name="Serrano A."/>
            <person name="Linde D."/>
            <person name="Babiker R."/>
            <person name="Drula E."/>
            <person name="Ayuso-Fernandez I."/>
            <person name="Pacheco R."/>
            <person name="Padilla G."/>
            <person name="Ferreira P."/>
            <person name="Barriuso J."/>
            <person name="Kellner H."/>
            <person name="Castanera R."/>
            <person name="Alfaro M."/>
            <person name="Ramirez L."/>
            <person name="Pisabarro A.G."/>
            <person name="Kuo A."/>
            <person name="Tritt A."/>
            <person name="Lipzen A."/>
            <person name="He G."/>
            <person name="Yan M."/>
            <person name="Ng V."/>
            <person name="Cullen D."/>
            <person name="Martin F."/>
            <person name="Rosso M.-N."/>
            <person name="Henrissat B."/>
            <person name="Hibbett D."/>
            <person name="Martinez A.T."/>
            <person name="Grigoriev I.V."/>
        </authorList>
    </citation>
    <scope>NUCLEOTIDE SEQUENCE</scope>
    <source>
        <strain evidence="1">MF-IS2</strain>
    </source>
</reference>
<proteinExistence type="predicted"/>
<dbReference type="EMBL" id="MU151654">
    <property type="protein sequence ID" value="KAF9442323.1"/>
    <property type="molecule type" value="Genomic_DNA"/>
</dbReference>
<dbReference type="Proteomes" id="UP000807342">
    <property type="component" value="Unassembled WGS sequence"/>
</dbReference>
<name>A0A9P5X050_9AGAR</name>
<protein>
    <submittedName>
        <fullName evidence="1">Uncharacterized protein</fullName>
    </submittedName>
</protein>
<comment type="caution">
    <text evidence="1">The sequence shown here is derived from an EMBL/GenBank/DDBJ whole genome shotgun (WGS) entry which is preliminary data.</text>
</comment>
<gene>
    <name evidence="1" type="ORF">P691DRAFT_495219</name>
</gene>